<dbReference type="RefSeq" id="WP_229581866.1">
    <property type="nucleotide sequence ID" value="NZ_CP083974.1"/>
</dbReference>
<evidence type="ECO:0000256" key="4">
    <source>
        <dbReference type="ARBA" id="ARBA00023002"/>
    </source>
</evidence>
<comment type="catalytic activity">
    <reaction evidence="6">
        <text>a (3R)-hydroxyacyl-[ACP] + NADP(+) = a 3-oxoacyl-[ACP] + NADPH + H(+)</text>
        <dbReference type="Rhea" id="RHEA:17397"/>
        <dbReference type="Rhea" id="RHEA-COMP:9916"/>
        <dbReference type="Rhea" id="RHEA-COMP:9945"/>
        <dbReference type="ChEBI" id="CHEBI:15378"/>
        <dbReference type="ChEBI" id="CHEBI:57783"/>
        <dbReference type="ChEBI" id="CHEBI:58349"/>
        <dbReference type="ChEBI" id="CHEBI:78776"/>
        <dbReference type="ChEBI" id="CHEBI:78827"/>
        <dbReference type="EC" id="1.1.1.100"/>
    </reaction>
    <physiologicalReaction direction="right-to-left" evidence="6">
        <dbReference type="Rhea" id="RHEA:17399"/>
    </physiologicalReaction>
</comment>
<protein>
    <recommendedName>
        <fullName evidence="5">3-oxoacyl-[acyl-carrier-protein] reductase MabA</fullName>
    </recommendedName>
</protein>
<evidence type="ECO:0000313" key="7">
    <source>
        <dbReference type="EMBL" id="UZF46661.1"/>
    </source>
</evidence>
<evidence type="ECO:0000256" key="5">
    <source>
        <dbReference type="ARBA" id="ARBA00040781"/>
    </source>
</evidence>
<dbReference type="EMBL" id="CP083974">
    <property type="protein sequence ID" value="UZF46661.1"/>
    <property type="molecule type" value="Genomic_DNA"/>
</dbReference>
<dbReference type="AlphaFoldDB" id="A0AA46WY97"/>
<dbReference type="GO" id="GO:0004316">
    <property type="term" value="F:3-oxoacyl-[acyl-carrier-protein] reductase (NADPH) activity"/>
    <property type="evidence" value="ECO:0007669"/>
    <property type="project" value="UniProtKB-EC"/>
</dbReference>
<organism evidence="7 8">
    <name type="scientific">Rhodococcus rhodochrous</name>
    <dbReference type="NCBI Taxonomy" id="1829"/>
    <lineage>
        <taxon>Bacteria</taxon>
        <taxon>Bacillati</taxon>
        <taxon>Actinomycetota</taxon>
        <taxon>Actinomycetes</taxon>
        <taxon>Mycobacteriales</taxon>
        <taxon>Nocardiaceae</taxon>
        <taxon>Rhodococcus</taxon>
    </lineage>
</organism>
<gene>
    <name evidence="7" type="ORF">KUM34_008335</name>
</gene>
<comment type="subcellular location">
    <subcellularLocation>
        <location evidence="1">Secreted</location>
        <location evidence="1">Cell wall</location>
    </subcellularLocation>
</comment>
<dbReference type="PANTHER" id="PTHR42879">
    <property type="entry name" value="3-OXOACYL-(ACYL-CARRIER-PROTEIN) REDUCTASE"/>
    <property type="match status" value="1"/>
</dbReference>
<name>A0AA46WY97_RHORH</name>
<keyword evidence="3" id="KW-0134">Cell wall</keyword>
<evidence type="ECO:0000313" key="8">
    <source>
        <dbReference type="Proteomes" id="UP001162740"/>
    </source>
</evidence>
<comment type="similarity">
    <text evidence="2">Belongs to the short-chain dehydrogenases/reductases (SDR) family.</text>
</comment>
<dbReference type="PANTHER" id="PTHR42879:SF6">
    <property type="entry name" value="NADPH-DEPENDENT REDUCTASE BACG"/>
    <property type="match status" value="1"/>
</dbReference>
<keyword evidence="3" id="KW-0964">Secreted</keyword>
<dbReference type="FunFam" id="3.40.50.720:FF:000084">
    <property type="entry name" value="Short-chain dehydrogenase reductase"/>
    <property type="match status" value="1"/>
</dbReference>
<dbReference type="InterPro" id="IPR036291">
    <property type="entry name" value="NAD(P)-bd_dom_sf"/>
</dbReference>
<evidence type="ECO:0000256" key="6">
    <source>
        <dbReference type="ARBA" id="ARBA00047400"/>
    </source>
</evidence>
<evidence type="ECO:0000256" key="1">
    <source>
        <dbReference type="ARBA" id="ARBA00004191"/>
    </source>
</evidence>
<keyword evidence="4" id="KW-0560">Oxidoreductase</keyword>
<dbReference type="Pfam" id="PF13561">
    <property type="entry name" value="adh_short_C2"/>
    <property type="match status" value="1"/>
</dbReference>
<dbReference type="InterPro" id="IPR050259">
    <property type="entry name" value="SDR"/>
</dbReference>
<dbReference type="SUPFAM" id="SSF51735">
    <property type="entry name" value="NAD(P)-binding Rossmann-fold domains"/>
    <property type="match status" value="1"/>
</dbReference>
<sequence length="259" mass="27381">MGLELEGKRAIVTGGGTGIGYAIALELATQGASVAIAGRRTEVLADAAKRIEYATGANVLPVVADTGDDESVKALVDAVAWEFGGLDILVNNAAEQPAQHGPSFNDADDEWFHRQIDVKVIGYLRTIRAVAPLLIENGWGRIINISGTGSRQTVSVIGSVRNAGVTALTKNVADELGKYGINVTVVHPGATRTERFEEFRNRAFVNESTRKAHLDNVIGRVVEPEEVAWVVAFLASPRSAAITGDGIVAGGGIPGFIYY</sequence>
<reference evidence="7 8" key="1">
    <citation type="journal article" date="2021" name="Front. Microbiol.">
        <title>Bacterial Transformation of Aromatic Monomers in Softwood Black Liquor.</title>
        <authorList>
            <person name="Navas L.E."/>
            <person name="Dexter G."/>
            <person name="Liu J."/>
            <person name="Levy-Booth D."/>
            <person name="Cho M."/>
            <person name="Jang S.K."/>
            <person name="Mansfield S.D."/>
            <person name="Renneckar S."/>
            <person name="Mohn W.W."/>
            <person name="Eltis L.D."/>
        </authorList>
    </citation>
    <scope>NUCLEOTIDE SEQUENCE [LARGE SCALE GENOMIC DNA]</scope>
    <source>
        <strain evidence="7 8">GD02</strain>
    </source>
</reference>
<dbReference type="Gene3D" id="3.40.50.720">
    <property type="entry name" value="NAD(P)-binding Rossmann-like Domain"/>
    <property type="match status" value="1"/>
</dbReference>
<evidence type="ECO:0000256" key="3">
    <source>
        <dbReference type="ARBA" id="ARBA00022512"/>
    </source>
</evidence>
<evidence type="ECO:0000256" key="2">
    <source>
        <dbReference type="ARBA" id="ARBA00006484"/>
    </source>
</evidence>
<dbReference type="PRINTS" id="PR00081">
    <property type="entry name" value="GDHRDH"/>
</dbReference>
<dbReference type="Proteomes" id="UP001162740">
    <property type="component" value="Chromosome"/>
</dbReference>
<dbReference type="InterPro" id="IPR002347">
    <property type="entry name" value="SDR_fam"/>
</dbReference>
<accession>A0AA46WY97</accession>
<dbReference type="PRINTS" id="PR00080">
    <property type="entry name" value="SDRFAMILY"/>
</dbReference>
<proteinExistence type="inferred from homology"/>